<accession>A0A9D1D2P3</accession>
<feature type="transmembrane region" description="Helical" evidence="9">
    <location>
        <begin position="225"/>
        <end position="245"/>
    </location>
</feature>
<feature type="transmembrane region" description="Helical" evidence="9">
    <location>
        <begin position="257"/>
        <end position="276"/>
    </location>
</feature>
<feature type="transmembrane region" description="Helical" evidence="9">
    <location>
        <begin position="191"/>
        <end position="213"/>
    </location>
</feature>
<dbReference type="AlphaFoldDB" id="A0A9D1D2P3"/>
<comment type="similarity">
    <text evidence="2">Belongs to the major facilitator superfamily. EmrB family.</text>
</comment>
<dbReference type="GO" id="GO:0022857">
    <property type="term" value="F:transmembrane transporter activity"/>
    <property type="evidence" value="ECO:0007669"/>
    <property type="project" value="InterPro"/>
</dbReference>
<evidence type="ECO:0000256" key="8">
    <source>
        <dbReference type="SAM" id="MobiDB-lite"/>
    </source>
</evidence>
<organism evidence="11 12">
    <name type="scientific">Candidatus Aveggerthella stercoripullorum</name>
    <dbReference type="NCBI Taxonomy" id="2840688"/>
    <lineage>
        <taxon>Bacteria</taxon>
        <taxon>Bacillati</taxon>
        <taxon>Actinomycetota</taxon>
        <taxon>Coriobacteriia</taxon>
        <taxon>Eggerthellales</taxon>
        <taxon>Eggerthellaceae</taxon>
        <taxon>Eggerthellaceae incertae sedis</taxon>
        <taxon>Candidatus Aveggerthella</taxon>
    </lineage>
</organism>
<evidence type="ECO:0000259" key="10">
    <source>
        <dbReference type="PROSITE" id="PS50850"/>
    </source>
</evidence>
<evidence type="ECO:0000256" key="7">
    <source>
        <dbReference type="ARBA" id="ARBA00023136"/>
    </source>
</evidence>
<dbReference type="InterPro" id="IPR011701">
    <property type="entry name" value="MFS"/>
</dbReference>
<dbReference type="SUPFAM" id="SSF103473">
    <property type="entry name" value="MFS general substrate transporter"/>
    <property type="match status" value="1"/>
</dbReference>
<gene>
    <name evidence="11" type="ORF">IAA69_03655</name>
</gene>
<protein>
    <submittedName>
        <fullName evidence="11">DHA2 family efflux MFS transporter permease subunit</fullName>
    </submittedName>
</protein>
<sequence length="479" mass="49293">MDAQSVQRAGEKNALASSSGRADDGTTAVRSVPGRTIAQFTVIVLVSACGNLAQTALNSMLGFIASDMSVGVETAQWLTTGYMLALGVTVPACTFLMRRFSRRVLVAGAIILFAAGSVVCMLAGCFGILLLGRIMEAISAGITLPLMQTTAMTSFPPGRQATAMGVAGIAMGFAPNIGPTIGGVLVDTAGWRSFFVLLLVLSALLLAAAFVAFPRGRAEDSGASIDVPSLVLSCVGFGMLLLGLSNLSNEGLASPTVWAEIVVGAVVLVLFVRWQGCVPRPLVDMRIFSSRRYCDGFLAQCFLFASYMGVTLVIPLFVENLRGGSALEAGMLLLPGTAAAFVANPIAGVLTDKVGARPVVIGAGCFLAAGALLWVFADETTPTAVLMVFQGIRAMGVSGLIGPLASWSLGGLERRVVSHGSAFAIVARQACSSFGTAAMVLAVTMMGSGTVLAGYRVAFALSAAFAVLVLAAGVIRVRD</sequence>
<dbReference type="Proteomes" id="UP000824261">
    <property type="component" value="Unassembled WGS sequence"/>
</dbReference>
<dbReference type="Pfam" id="PF07690">
    <property type="entry name" value="MFS_1"/>
    <property type="match status" value="1"/>
</dbReference>
<dbReference type="InterPro" id="IPR036259">
    <property type="entry name" value="MFS_trans_sf"/>
</dbReference>
<evidence type="ECO:0000313" key="12">
    <source>
        <dbReference type="Proteomes" id="UP000824261"/>
    </source>
</evidence>
<dbReference type="PANTHER" id="PTHR42718">
    <property type="entry name" value="MAJOR FACILITATOR SUPERFAMILY MULTIDRUG TRANSPORTER MFSC"/>
    <property type="match status" value="1"/>
</dbReference>
<feature type="transmembrane region" description="Helical" evidence="9">
    <location>
        <begin position="40"/>
        <end position="65"/>
    </location>
</feature>
<keyword evidence="3" id="KW-0813">Transport</keyword>
<dbReference type="Gene3D" id="1.20.1250.20">
    <property type="entry name" value="MFS general substrate transporter like domains"/>
    <property type="match status" value="1"/>
</dbReference>
<comment type="subcellular location">
    <subcellularLocation>
        <location evidence="1">Cell membrane</location>
        <topology evidence="1">Multi-pass membrane protein</topology>
    </subcellularLocation>
</comment>
<dbReference type="PANTHER" id="PTHR42718:SF9">
    <property type="entry name" value="MAJOR FACILITATOR SUPERFAMILY MULTIDRUG TRANSPORTER MFSC"/>
    <property type="match status" value="1"/>
</dbReference>
<evidence type="ECO:0000256" key="3">
    <source>
        <dbReference type="ARBA" id="ARBA00022448"/>
    </source>
</evidence>
<dbReference type="GO" id="GO:0005886">
    <property type="term" value="C:plasma membrane"/>
    <property type="evidence" value="ECO:0007669"/>
    <property type="project" value="UniProtKB-SubCell"/>
</dbReference>
<feature type="transmembrane region" description="Helical" evidence="9">
    <location>
        <begin position="104"/>
        <end position="131"/>
    </location>
</feature>
<dbReference type="InterPro" id="IPR004638">
    <property type="entry name" value="EmrB-like"/>
</dbReference>
<feature type="transmembrane region" description="Helical" evidence="9">
    <location>
        <begin position="297"/>
        <end position="317"/>
    </location>
</feature>
<name>A0A9D1D2P3_9ACTN</name>
<feature type="transmembrane region" description="Helical" evidence="9">
    <location>
        <begin position="329"/>
        <end position="347"/>
    </location>
</feature>
<evidence type="ECO:0000256" key="5">
    <source>
        <dbReference type="ARBA" id="ARBA00022692"/>
    </source>
</evidence>
<keyword evidence="6 9" id="KW-1133">Transmembrane helix</keyword>
<feature type="transmembrane region" description="Helical" evidence="9">
    <location>
        <begin position="383"/>
        <end position="410"/>
    </location>
</feature>
<dbReference type="PROSITE" id="PS50850">
    <property type="entry name" value="MFS"/>
    <property type="match status" value="1"/>
</dbReference>
<dbReference type="NCBIfam" id="TIGR00711">
    <property type="entry name" value="efflux_EmrB"/>
    <property type="match status" value="1"/>
</dbReference>
<dbReference type="InterPro" id="IPR020846">
    <property type="entry name" value="MFS_dom"/>
</dbReference>
<feature type="region of interest" description="Disordered" evidence="8">
    <location>
        <begin position="1"/>
        <end position="27"/>
    </location>
</feature>
<feature type="domain" description="Major facilitator superfamily (MFS) profile" evidence="10">
    <location>
        <begin position="27"/>
        <end position="479"/>
    </location>
</feature>
<dbReference type="Gene3D" id="1.20.1720.10">
    <property type="entry name" value="Multidrug resistance protein D"/>
    <property type="match status" value="1"/>
</dbReference>
<evidence type="ECO:0000256" key="2">
    <source>
        <dbReference type="ARBA" id="ARBA00008537"/>
    </source>
</evidence>
<feature type="transmembrane region" description="Helical" evidence="9">
    <location>
        <begin position="359"/>
        <end position="377"/>
    </location>
</feature>
<keyword evidence="7 9" id="KW-0472">Membrane</keyword>
<dbReference type="EMBL" id="DVGB01000044">
    <property type="protein sequence ID" value="HIR01339.1"/>
    <property type="molecule type" value="Genomic_DNA"/>
</dbReference>
<evidence type="ECO:0000256" key="9">
    <source>
        <dbReference type="SAM" id="Phobius"/>
    </source>
</evidence>
<feature type="transmembrane region" description="Helical" evidence="9">
    <location>
        <begin position="453"/>
        <end position="475"/>
    </location>
</feature>
<proteinExistence type="inferred from homology"/>
<feature type="transmembrane region" description="Helical" evidence="9">
    <location>
        <begin position="77"/>
        <end position="97"/>
    </location>
</feature>
<evidence type="ECO:0000313" key="11">
    <source>
        <dbReference type="EMBL" id="HIR01339.1"/>
    </source>
</evidence>
<evidence type="ECO:0000256" key="4">
    <source>
        <dbReference type="ARBA" id="ARBA00022475"/>
    </source>
</evidence>
<keyword evidence="5 9" id="KW-0812">Transmembrane</keyword>
<reference evidence="11" key="1">
    <citation type="submission" date="2020-10" db="EMBL/GenBank/DDBJ databases">
        <authorList>
            <person name="Gilroy R."/>
        </authorList>
    </citation>
    <scope>NUCLEOTIDE SEQUENCE</scope>
    <source>
        <strain evidence="11">ChiGjej1B1-2707</strain>
    </source>
</reference>
<feature type="transmembrane region" description="Helical" evidence="9">
    <location>
        <begin position="162"/>
        <end position="185"/>
    </location>
</feature>
<evidence type="ECO:0000256" key="6">
    <source>
        <dbReference type="ARBA" id="ARBA00022989"/>
    </source>
</evidence>
<keyword evidence="4" id="KW-1003">Cell membrane</keyword>
<evidence type="ECO:0000256" key="1">
    <source>
        <dbReference type="ARBA" id="ARBA00004651"/>
    </source>
</evidence>
<reference evidence="11" key="2">
    <citation type="journal article" date="2021" name="PeerJ">
        <title>Extensive microbial diversity within the chicken gut microbiome revealed by metagenomics and culture.</title>
        <authorList>
            <person name="Gilroy R."/>
            <person name="Ravi A."/>
            <person name="Getino M."/>
            <person name="Pursley I."/>
            <person name="Horton D.L."/>
            <person name="Alikhan N.F."/>
            <person name="Baker D."/>
            <person name="Gharbi K."/>
            <person name="Hall N."/>
            <person name="Watson M."/>
            <person name="Adriaenssens E.M."/>
            <person name="Foster-Nyarko E."/>
            <person name="Jarju S."/>
            <person name="Secka A."/>
            <person name="Antonio M."/>
            <person name="Oren A."/>
            <person name="Chaudhuri R.R."/>
            <person name="La Ragione R."/>
            <person name="Hildebrand F."/>
            <person name="Pallen M.J."/>
        </authorList>
    </citation>
    <scope>NUCLEOTIDE SEQUENCE</scope>
    <source>
        <strain evidence="11">ChiGjej1B1-2707</strain>
    </source>
</reference>
<comment type="caution">
    <text evidence="11">The sequence shown here is derived from an EMBL/GenBank/DDBJ whole genome shotgun (WGS) entry which is preliminary data.</text>
</comment>